<protein>
    <submittedName>
        <fullName evidence="1">Uncharacterized protein</fullName>
    </submittedName>
</protein>
<reference evidence="1 2" key="1">
    <citation type="submission" date="2021-06" db="EMBL/GenBank/DDBJ databases">
        <authorList>
            <person name="Palmer J.M."/>
        </authorList>
    </citation>
    <scope>NUCLEOTIDE SEQUENCE [LARGE SCALE GENOMIC DNA]</scope>
    <source>
        <strain evidence="1 2">AS_MEX2019</strain>
        <tissue evidence="1">Muscle</tissue>
    </source>
</reference>
<evidence type="ECO:0000313" key="2">
    <source>
        <dbReference type="Proteomes" id="UP001469553"/>
    </source>
</evidence>
<sequence length="129" mass="14078">MGPSSYSHPPTHNFQPCFFFSPLFHSPQPHPPPPPAWLPGNGMFRPLLKAASKVALLLTASKNKTFCSLIDSNSHFPSSYSLPGAAANSHNLLLSHFTPPVSKKIALSKTINADTDLSENNDRLLELLF</sequence>
<organism evidence="1 2">
    <name type="scientific">Ameca splendens</name>
    <dbReference type="NCBI Taxonomy" id="208324"/>
    <lineage>
        <taxon>Eukaryota</taxon>
        <taxon>Metazoa</taxon>
        <taxon>Chordata</taxon>
        <taxon>Craniata</taxon>
        <taxon>Vertebrata</taxon>
        <taxon>Euteleostomi</taxon>
        <taxon>Actinopterygii</taxon>
        <taxon>Neopterygii</taxon>
        <taxon>Teleostei</taxon>
        <taxon>Neoteleostei</taxon>
        <taxon>Acanthomorphata</taxon>
        <taxon>Ovalentaria</taxon>
        <taxon>Atherinomorphae</taxon>
        <taxon>Cyprinodontiformes</taxon>
        <taxon>Goodeidae</taxon>
        <taxon>Ameca</taxon>
    </lineage>
</organism>
<dbReference type="Proteomes" id="UP001469553">
    <property type="component" value="Unassembled WGS sequence"/>
</dbReference>
<evidence type="ECO:0000313" key="1">
    <source>
        <dbReference type="EMBL" id="MEQ2309804.1"/>
    </source>
</evidence>
<name>A0ABV0ZU77_9TELE</name>
<gene>
    <name evidence="1" type="ORF">AMECASPLE_002356</name>
</gene>
<keyword evidence="2" id="KW-1185">Reference proteome</keyword>
<comment type="caution">
    <text evidence="1">The sequence shown here is derived from an EMBL/GenBank/DDBJ whole genome shotgun (WGS) entry which is preliminary data.</text>
</comment>
<accession>A0ABV0ZU77</accession>
<proteinExistence type="predicted"/>
<dbReference type="EMBL" id="JAHRIP010075320">
    <property type="protein sequence ID" value="MEQ2309804.1"/>
    <property type="molecule type" value="Genomic_DNA"/>
</dbReference>